<dbReference type="RefSeq" id="WP_129213165.1">
    <property type="nucleotide sequence ID" value="NZ_REGR01000011.1"/>
</dbReference>
<evidence type="ECO:0000313" key="3">
    <source>
        <dbReference type="EMBL" id="RXZ43216.1"/>
    </source>
</evidence>
<gene>
    <name evidence="3" type="ORF">EBB06_10645</name>
</gene>
<dbReference type="EMBL" id="REGR01000011">
    <property type="protein sequence ID" value="RXZ43216.1"/>
    <property type="molecule type" value="Genomic_DNA"/>
</dbReference>
<feature type="chain" id="PRO_5045384692" description="GH18 domain-containing protein" evidence="1">
    <location>
        <begin position="24"/>
        <end position="801"/>
    </location>
</feature>
<name>A0ABY0FDN4_9NEIS</name>
<organism evidence="3 4">
    <name type="scientific">Crenobacter cavernae</name>
    <dbReference type="NCBI Taxonomy" id="2290923"/>
    <lineage>
        <taxon>Bacteria</taxon>
        <taxon>Pseudomonadati</taxon>
        <taxon>Pseudomonadota</taxon>
        <taxon>Betaproteobacteria</taxon>
        <taxon>Neisseriales</taxon>
        <taxon>Neisseriaceae</taxon>
        <taxon>Crenobacter</taxon>
    </lineage>
</organism>
<accession>A0ABY0FDN4</accession>
<dbReference type="Proteomes" id="UP000290682">
    <property type="component" value="Unassembled WGS sequence"/>
</dbReference>
<dbReference type="Pfam" id="PF00704">
    <property type="entry name" value="Glyco_hydro_18"/>
    <property type="match status" value="1"/>
</dbReference>
<dbReference type="SUPFAM" id="SSF81296">
    <property type="entry name" value="E set domains"/>
    <property type="match status" value="2"/>
</dbReference>
<sequence length="801" mass="84142">MSVFRQTALAAGIAFAMVGSAFAASGVPGVAQLDWLGDQAAAGPVTVKWNLWWGNHASRWQVLDNGKLVAESTRFDKNETNSQAGQAAVDLGLGQHALSVRLCNGDACSDSAPTKLRVGADASVTPGKPTLTWMPSESDTGSVTVAWNLWWGVTGARWQLVDNGRVIHDSQGFSSTTANSQAGSVAVKLAAGSHSLQVKLCSADAGRCASSDAVSVNVKNGATPTPEPKPTPLPGTPVIGGVPATSATSQLTLAWSMAGTPASFWEVWDNGAKIQTLTPFAVNQANAQQGSVALSLAPGDHSLVVKLCNKDGQCVASQPAAVKVTAQPAALPGSPVLSPLPAQSADGRLTVAWSMNGGKPGTSWEIWDGNQRFAESKTFTVNTATAQSGSQAIALAQGIHTIKVRLCNAEAKCSDSAAASVNVAPVAPPAGNARPGFVGYYPSWSDNWFDSRTWDGKMKTDAQLLSESRLARTPDYFSHVVLSFVVPNLGWTAGNSEWAGSGLQFNAKPRDIKEAIRVYRQRTGGKVVFAVGGATYNDGWTQLAAEADKPIEQTVHIKALRDLLLDMGADGLDVDYEKDWNGDMNLAREYYDAIRALRKAVDAAGGASAGKVLTLAGWSTGADCTAQTQDPVKYPQCQGKLSFWGGNAGRERVVLQGLGGAAYVDIISGMTYDAQQPHYDPVTGYEMYRQIARPDAVVNIGLETAPEGWAGALLVLNEADAVCDGAKVQADQYGKASPGTYSVERFMNYMKGKGKDGAMLWSILKPTSGNCGSQALPGPTAVGRRVSEMLNIGSDRSTSID</sequence>
<dbReference type="InterPro" id="IPR013540">
    <property type="entry name" value="ChitinaseA_N"/>
</dbReference>
<evidence type="ECO:0000259" key="2">
    <source>
        <dbReference type="PROSITE" id="PS51910"/>
    </source>
</evidence>
<dbReference type="Gene3D" id="2.60.40.10">
    <property type="entry name" value="Immunoglobulins"/>
    <property type="match status" value="4"/>
</dbReference>
<dbReference type="PROSITE" id="PS51910">
    <property type="entry name" value="GH18_2"/>
    <property type="match status" value="1"/>
</dbReference>
<evidence type="ECO:0000313" key="4">
    <source>
        <dbReference type="Proteomes" id="UP000290682"/>
    </source>
</evidence>
<keyword evidence="4" id="KW-1185">Reference proteome</keyword>
<keyword evidence="1" id="KW-0732">Signal</keyword>
<feature type="signal peptide" evidence="1">
    <location>
        <begin position="1"/>
        <end position="23"/>
    </location>
</feature>
<proteinExistence type="predicted"/>
<dbReference type="InterPro" id="IPR017853">
    <property type="entry name" value="GH"/>
</dbReference>
<reference evidence="3 4" key="1">
    <citation type="submission" date="2018-10" db="EMBL/GenBank/DDBJ databases">
        <title>Draft genome of Fastidiocella sp. strain 375T, a bacterium isolated from a karstic cave dripping water.</title>
        <authorList>
            <person name="Coelho C."/>
            <person name="Verissimo A."/>
            <person name="Tiago I."/>
        </authorList>
    </citation>
    <scope>NUCLEOTIDE SEQUENCE [LARGE SCALE GENOMIC DNA]</scope>
    <source>
        <strain evidence="3 4">CAVE-375</strain>
    </source>
</reference>
<feature type="domain" description="GH18" evidence="2">
    <location>
        <begin position="435"/>
        <end position="779"/>
    </location>
</feature>
<dbReference type="Gene3D" id="3.20.20.80">
    <property type="entry name" value="Glycosidases"/>
    <property type="match status" value="1"/>
</dbReference>
<dbReference type="SUPFAM" id="SSF51445">
    <property type="entry name" value="(Trans)glycosidases"/>
    <property type="match status" value="1"/>
</dbReference>
<dbReference type="InterPro" id="IPR001223">
    <property type="entry name" value="Glyco_hydro18_cat"/>
</dbReference>
<dbReference type="InterPro" id="IPR013783">
    <property type="entry name" value="Ig-like_fold"/>
</dbReference>
<comment type="caution">
    <text evidence="3">The sequence shown here is derived from an EMBL/GenBank/DDBJ whole genome shotgun (WGS) entry which is preliminary data.</text>
</comment>
<evidence type="ECO:0000256" key="1">
    <source>
        <dbReference type="SAM" id="SignalP"/>
    </source>
</evidence>
<protein>
    <recommendedName>
        <fullName evidence="2">GH18 domain-containing protein</fullName>
    </recommendedName>
</protein>
<dbReference type="Pfam" id="PF08329">
    <property type="entry name" value="ChitinaseA_N"/>
    <property type="match status" value="2"/>
</dbReference>
<dbReference type="InterPro" id="IPR014756">
    <property type="entry name" value="Ig_E-set"/>
</dbReference>